<dbReference type="GO" id="GO:0055085">
    <property type="term" value="P:transmembrane transport"/>
    <property type="evidence" value="ECO:0007669"/>
    <property type="project" value="InterPro"/>
</dbReference>
<proteinExistence type="inferred from homology"/>
<evidence type="ECO:0000256" key="3">
    <source>
        <dbReference type="ARBA" id="ARBA00022475"/>
    </source>
</evidence>
<dbReference type="Proteomes" id="UP000594463">
    <property type="component" value="Chromosome"/>
</dbReference>
<organism evidence="9 10">
    <name type="scientific">Atribacter laminatus</name>
    <dbReference type="NCBI Taxonomy" id="2847778"/>
    <lineage>
        <taxon>Bacteria</taxon>
        <taxon>Pseudomonadati</taxon>
        <taxon>Atribacterota</taxon>
        <taxon>Atribacteria</taxon>
        <taxon>Atribacterales</taxon>
        <taxon>Atribacteraceae</taxon>
        <taxon>Atribacter</taxon>
    </lineage>
</organism>
<feature type="transmembrane region" description="Helical" evidence="7">
    <location>
        <begin position="116"/>
        <end position="137"/>
    </location>
</feature>
<accession>A0A7T1AMD3</accession>
<dbReference type="Gene3D" id="1.10.3720.10">
    <property type="entry name" value="MetI-like"/>
    <property type="match status" value="1"/>
</dbReference>
<keyword evidence="6 7" id="KW-0472">Membrane</keyword>
<sequence>MTKKPPQVQLGYSKPSLTRIFLYIIMIAGGVVLIFPIVWMVITALKGSESLTAYPPNLFPWPMMWRNFIDGLKILPFATFYKNSLIITTSCMVGDVLTSALVAYGFSRFKFYGREVLFILVLSTMLLPLQVTIVPRFILFRKFGWVDNFWPIIIPAFLGGSGFYIFLLRQFFLGIPNEIADAAKIDGCGPLGIFCRIYLPLSKPALATIAIFSFMYNWNDFFVPLVFLNSKEKYTVQLGLNLFMDQYNVNWSYLMSNAILATLPCFIIFFFAQRFFIQGIAMSGVKE</sequence>
<evidence type="ECO:0000256" key="1">
    <source>
        <dbReference type="ARBA" id="ARBA00004651"/>
    </source>
</evidence>
<dbReference type="EMBL" id="CP065383">
    <property type="protein sequence ID" value="QPM68577.1"/>
    <property type="molecule type" value="Genomic_DNA"/>
</dbReference>
<keyword evidence="3" id="KW-1003">Cell membrane</keyword>
<dbReference type="CDD" id="cd06261">
    <property type="entry name" value="TM_PBP2"/>
    <property type="match status" value="1"/>
</dbReference>
<reference evidence="9 10" key="1">
    <citation type="journal article" date="2021" name="Nat. Commun.">
        <title>Isolation of a member of the candidate phylum Atribacteria reveals a unique cell membrane structure.</title>
        <authorList>
            <person name="Taiki K."/>
            <person name="Nobu M.K."/>
            <person name="Kusada H."/>
            <person name="Meng X.-Y."/>
            <person name="Hosoki N."/>
            <person name="Uematsu K."/>
            <person name="Yoshioka H."/>
            <person name="Kamagata Y."/>
            <person name="Tamaki H."/>
        </authorList>
    </citation>
    <scope>NUCLEOTIDE SEQUENCE [LARGE SCALE GENOMIC DNA]</scope>
    <source>
        <strain evidence="9 10">RT761</strain>
    </source>
</reference>
<keyword evidence="2 7" id="KW-0813">Transport</keyword>
<evidence type="ECO:0000256" key="2">
    <source>
        <dbReference type="ARBA" id="ARBA00022448"/>
    </source>
</evidence>
<feature type="domain" description="ABC transmembrane type-1" evidence="8">
    <location>
        <begin position="81"/>
        <end position="272"/>
    </location>
</feature>
<keyword evidence="10" id="KW-1185">Reference proteome</keyword>
<dbReference type="SUPFAM" id="SSF161098">
    <property type="entry name" value="MetI-like"/>
    <property type="match status" value="1"/>
</dbReference>
<evidence type="ECO:0000313" key="9">
    <source>
        <dbReference type="EMBL" id="QPM68577.1"/>
    </source>
</evidence>
<name>A0A7T1AMD3_ATRLM</name>
<feature type="transmembrane region" description="Helical" evidence="7">
    <location>
        <begin position="251"/>
        <end position="272"/>
    </location>
</feature>
<evidence type="ECO:0000256" key="7">
    <source>
        <dbReference type="RuleBase" id="RU363032"/>
    </source>
</evidence>
<feature type="transmembrane region" description="Helical" evidence="7">
    <location>
        <begin position="20"/>
        <end position="42"/>
    </location>
</feature>
<evidence type="ECO:0000256" key="5">
    <source>
        <dbReference type="ARBA" id="ARBA00022989"/>
    </source>
</evidence>
<comment type="subcellular location">
    <subcellularLocation>
        <location evidence="1 7">Cell membrane</location>
        <topology evidence="1 7">Multi-pass membrane protein</topology>
    </subcellularLocation>
</comment>
<dbReference type="InterPro" id="IPR000515">
    <property type="entry name" value="MetI-like"/>
</dbReference>
<feature type="transmembrane region" description="Helical" evidence="7">
    <location>
        <begin position="85"/>
        <end position="104"/>
    </location>
</feature>
<dbReference type="Pfam" id="PF00528">
    <property type="entry name" value="BPD_transp_1"/>
    <property type="match status" value="1"/>
</dbReference>
<evidence type="ECO:0000313" key="10">
    <source>
        <dbReference type="Proteomes" id="UP000594463"/>
    </source>
</evidence>
<gene>
    <name evidence="9" type="primary">araQ_4</name>
    <name evidence="9" type="ORF">RT761_01798</name>
</gene>
<dbReference type="GO" id="GO:0005886">
    <property type="term" value="C:plasma membrane"/>
    <property type="evidence" value="ECO:0007669"/>
    <property type="project" value="UniProtKB-SubCell"/>
</dbReference>
<dbReference type="RefSeq" id="WP_218111077.1">
    <property type="nucleotide sequence ID" value="NZ_CP065383.1"/>
</dbReference>
<protein>
    <submittedName>
        <fullName evidence="9">L-arabinose transport system permease protein AraQ</fullName>
    </submittedName>
</protein>
<dbReference type="KEGG" id="alam:RT761_01798"/>
<dbReference type="InterPro" id="IPR035906">
    <property type="entry name" value="MetI-like_sf"/>
</dbReference>
<feature type="transmembrane region" description="Helical" evidence="7">
    <location>
        <begin position="149"/>
        <end position="168"/>
    </location>
</feature>
<evidence type="ECO:0000256" key="4">
    <source>
        <dbReference type="ARBA" id="ARBA00022692"/>
    </source>
</evidence>
<comment type="similarity">
    <text evidence="7">Belongs to the binding-protein-dependent transport system permease family.</text>
</comment>
<keyword evidence="4 7" id="KW-0812">Transmembrane</keyword>
<dbReference type="PANTHER" id="PTHR43744:SF6">
    <property type="entry name" value="ABC TRANSPORTER PERMEASE PROTEIN YESQ-RELATED"/>
    <property type="match status" value="1"/>
</dbReference>
<dbReference type="PANTHER" id="PTHR43744">
    <property type="entry name" value="ABC TRANSPORTER PERMEASE PROTEIN MG189-RELATED-RELATED"/>
    <property type="match status" value="1"/>
</dbReference>
<dbReference type="AlphaFoldDB" id="A0A7T1AMD3"/>
<keyword evidence="5 7" id="KW-1133">Transmembrane helix</keyword>
<evidence type="ECO:0000259" key="8">
    <source>
        <dbReference type="PROSITE" id="PS50928"/>
    </source>
</evidence>
<evidence type="ECO:0000256" key="6">
    <source>
        <dbReference type="ARBA" id="ARBA00023136"/>
    </source>
</evidence>
<dbReference type="PROSITE" id="PS50928">
    <property type="entry name" value="ABC_TM1"/>
    <property type="match status" value="1"/>
</dbReference>